<evidence type="ECO:0000313" key="2">
    <source>
        <dbReference type="Proteomes" id="UP000076717"/>
    </source>
</evidence>
<keyword evidence="2" id="KW-1185">Reference proteome</keyword>
<dbReference type="RefSeq" id="WP_330220173.1">
    <property type="nucleotide sequence ID" value="NZ_LIIN01000133.1"/>
</dbReference>
<proteinExistence type="predicted"/>
<name>A0A166H8B4_9MICO</name>
<dbReference type="Proteomes" id="UP000076717">
    <property type="component" value="Unassembled WGS sequence"/>
</dbReference>
<accession>A0A166H8B4</accession>
<protein>
    <submittedName>
        <fullName evidence="1">Short chain dehydrogenase</fullName>
    </submittedName>
</protein>
<evidence type="ECO:0000313" key="1">
    <source>
        <dbReference type="EMBL" id="KZX20124.1"/>
    </source>
</evidence>
<organism evidence="1 2">
    <name type="scientific">Rathayibacter tanaceti</name>
    <dbReference type="NCBI Taxonomy" id="1671680"/>
    <lineage>
        <taxon>Bacteria</taxon>
        <taxon>Bacillati</taxon>
        <taxon>Actinomycetota</taxon>
        <taxon>Actinomycetes</taxon>
        <taxon>Micrococcales</taxon>
        <taxon>Microbacteriaceae</taxon>
        <taxon>Rathayibacter</taxon>
    </lineage>
</organism>
<dbReference type="EMBL" id="LIIN01000133">
    <property type="protein sequence ID" value="KZX20124.1"/>
    <property type="molecule type" value="Genomic_DNA"/>
</dbReference>
<dbReference type="Gene3D" id="3.40.50.720">
    <property type="entry name" value="NAD(P)-binding Rossmann-like Domain"/>
    <property type="match status" value="1"/>
</dbReference>
<gene>
    <name evidence="1" type="ORF">ACH61_02769</name>
</gene>
<comment type="caution">
    <text evidence="1">The sequence shown here is derived from an EMBL/GenBank/DDBJ whole genome shotgun (WGS) entry which is preliminary data.</text>
</comment>
<dbReference type="AlphaFoldDB" id="A0A166H8B4"/>
<sequence>MHGTQKGDPARAAEALIRVVESESTPSLLLLGSDASDAFRSALDALRADADAWESLSRGTDYPEGE</sequence>
<reference evidence="1 2" key="1">
    <citation type="submission" date="2015-08" db="EMBL/GenBank/DDBJ databases">
        <title>Draft Genome Sequence of Rathayibacter sp. Strain VKM Ac-2596 Isolated from Leaf Gall Induced by Plant-Parasitic Nematodes.</title>
        <authorList>
            <person name="Vasilenko O.V."/>
            <person name="Starodumova I.P."/>
            <person name="Tarlachkov S.V."/>
            <person name="Dorofeeva L.V."/>
            <person name="Evtushenko L.I."/>
        </authorList>
    </citation>
    <scope>NUCLEOTIDE SEQUENCE [LARGE SCALE GENOMIC DNA]</scope>
    <source>
        <strain evidence="1 2">VKM Ac-2596</strain>
    </source>
</reference>